<gene>
    <name evidence="3" type="ORF">AK830_g10831</name>
</gene>
<proteinExistence type="predicted"/>
<dbReference type="AlphaFoldDB" id="A0A0P7B6E4"/>
<dbReference type="Pfam" id="PF20516">
    <property type="entry name" value="PDDEXK_12"/>
    <property type="match status" value="1"/>
</dbReference>
<dbReference type="EMBL" id="LKCW01000235">
    <property type="protein sequence ID" value="KPM35742.1"/>
    <property type="molecule type" value="Genomic_DNA"/>
</dbReference>
<feature type="region of interest" description="Disordered" evidence="1">
    <location>
        <begin position="241"/>
        <end position="264"/>
    </location>
</feature>
<comment type="caution">
    <text evidence="3">The sequence shown here is derived from an EMBL/GenBank/DDBJ whole genome shotgun (WGS) entry which is preliminary data.</text>
</comment>
<keyword evidence="4" id="KW-1185">Reference proteome</keyword>
<organism evidence="3 4">
    <name type="scientific">Neonectria ditissima</name>
    <dbReference type="NCBI Taxonomy" id="78410"/>
    <lineage>
        <taxon>Eukaryota</taxon>
        <taxon>Fungi</taxon>
        <taxon>Dikarya</taxon>
        <taxon>Ascomycota</taxon>
        <taxon>Pezizomycotina</taxon>
        <taxon>Sordariomycetes</taxon>
        <taxon>Hypocreomycetidae</taxon>
        <taxon>Hypocreales</taxon>
        <taxon>Nectriaceae</taxon>
        <taxon>Neonectria</taxon>
    </lineage>
</organism>
<dbReference type="InterPro" id="IPR046797">
    <property type="entry name" value="PDDEXK_12"/>
</dbReference>
<reference evidence="3 4" key="1">
    <citation type="submission" date="2015-09" db="EMBL/GenBank/DDBJ databases">
        <title>Draft genome of a European isolate of the apple canker pathogen Neonectria ditissima.</title>
        <authorList>
            <person name="Gomez-Cortecero A."/>
            <person name="Harrison R.J."/>
            <person name="Armitage A.D."/>
        </authorList>
    </citation>
    <scope>NUCLEOTIDE SEQUENCE [LARGE SCALE GENOMIC DNA]</scope>
    <source>
        <strain evidence="3 4">R09/05</strain>
    </source>
</reference>
<feature type="compositionally biased region" description="Low complexity" evidence="1">
    <location>
        <begin position="138"/>
        <end position="153"/>
    </location>
</feature>
<feature type="compositionally biased region" description="Low complexity" evidence="1">
    <location>
        <begin position="243"/>
        <end position="256"/>
    </location>
</feature>
<evidence type="ECO:0000313" key="3">
    <source>
        <dbReference type="EMBL" id="KPM35742.1"/>
    </source>
</evidence>
<protein>
    <recommendedName>
        <fullName evidence="2">PD-(D/E)XK nuclease-like domain-containing protein</fullName>
    </recommendedName>
</protein>
<sequence length="522" mass="57835">MIPVPSAVSMTDYLSFIFIEDWLDAVTPNFEFIQIIDQSPPPHPIPTKRSLMTTPPPSNSGGRNQRRDTSPTKRPRLESSDEYGGDTGDNGETGWGEGGDEETPRSNVNQRRPNLPPIPFRGFIAPSITPSQSASLVSGSSNQSPSASAPSAGRSERSSVRGRRTRSPLKSANGLWVLDLPVVQIRMGDDPAKVLPEDVKDLFKSIDDIVTDHVEVFPLEIRNDVEAIVPRAQRKNDWFRPAQQISQQQTNEQETSYPRSRKPKSPLEVALHELDFLSDIGNTAQDCQVHTRAEVTWNMLVHQPLLQHALAGHATVQVEPSLTAKILAPFSPITSGRGGGSVIENKMIDFCLTLWLNDGKPRELLDDNDAKASSVDAKLISAIAEKVWSQPSDAQSVNQTGYPPLQFAPIACNIETKTSAIQQDGELQLSVWTAAWYQRITMLVPGRISQHGIITLPLLYIVGHDWKLSFASWREDRIEIIGSLVLGDTRTLLGSYTIIAVLRKIGDWIATDYRAWIEKMFL</sequence>
<feature type="compositionally biased region" description="Basic and acidic residues" evidence="1">
    <location>
        <begin position="65"/>
        <end position="79"/>
    </location>
</feature>
<evidence type="ECO:0000256" key="1">
    <source>
        <dbReference type="SAM" id="MobiDB-lite"/>
    </source>
</evidence>
<name>A0A0P7B6E4_9HYPO</name>
<feature type="compositionally biased region" description="Gly residues" evidence="1">
    <location>
        <begin position="85"/>
        <end position="97"/>
    </location>
</feature>
<evidence type="ECO:0000259" key="2">
    <source>
        <dbReference type="Pfam" id="PF20516"/>
    </source>
</evidence>
<feature type="domain" description="PD-(D/E)XK nuclease-like" evidence="2">
    <location>
        <begin position="256"/>
        <end position="514"/>
    </location>
</feature>
<feature type="region of interest" description="Disordered" evidence="1">
    <location>
        <begin position="37"/>
        <end position="168"/>
    </location>
</feature>
<feature type="compositionally biased region" description="Polar residues" evidence="1">
    <location>
        <begin position="128"/>
        <end position="137"/>
    </location>
</feature>
<dbReference type="Proteomes" id="UP000050424">
    <property type="component" value="Unassembled WGS sequence"/>
</dbReference>
<accession>A0A0P7B6E4</accession>
<dbReference type="OrthoDB" id="5244165at2759"/>
<evidence type="ECO:0000313" key="4">
    <source>
        <dbReference type="Proteomes" id="UP000050424"/>
    </source>
</evidence>